<gene>
    <name evidence="15" type="ORF">AYI69_g7386</name>
</gene>
<proteinExistence type="predicted"/>
<evidence type="ECO:0000256" key="9">
    <source>
        <dbReference type="ARBA" id="ARBA00022833"/>
    </source>
</evidence>
<evidence type="ECO:0000256" key="4">
    <source>
        <dbReference type="ARBA" id="ARBA00022679"/>
    </source>
</evidence>
<keyword evidence="6" id="KW-0479">Metal-binding</keyword>
<evidence type="ECO:0000256" key="6">
    <source>
        <dbReference type="ARBA" id="ARBA00022723"/>
    </source>
</evidence>
<protein>
    <recommendedName>
        <fullName evidence="3">RING-type E3 ubiquitin transferase</fullName>
        <ecNumber evidence="3">2.3.2.27</ecNumber>
    </recommendedName>
</protein>
<feature type="compositionally biased region" description="Low complexity" evidence="13">
    <location>
        <begin position="320"/>
        <end position="334"/>
    </location>
</feature>
<evidence type="ECO:0000313" key="16">
    <source>
        <dbReference type="Proteomes" id="UP000187429"/>
    </source>
</evidence>
<dbReference type="SMART" id="SM00184">
    <property type="entry name" value="RING"/>
    <property type="match status" value="1"/>
</dbReference>
<evidence type="ECO:0000313" key="15">
    <source>
        <dbReference type="EMBL" id="OMJ17529.1"/>
    </source>
</evidence>
<dbReference type="Pfam" id="PF13639">
    <property type="entry name" value="zf-RING_2"/>
    <property type="match status" value="1"/>
</dbReference>
<feature type="region of interest" description="Disordered" evidence="13">
    <location>
        <begin position="118"/>
        <end position="188"/>
    </location>
</feature>
<evidence type="ECO:0000256" key="7">
    <source>
        <dbReference type="ARBA" id="ARBA00022771"/>
    </source>
</evidence>
<evidence type="ECO:0000256" key="1">
    <source>
        <dbReference type="ARBA" id="ARBA00000900"/>
    </source>
</evidence>
<evidence type="ECO:0000256" key="8">
    <source>
        <dbReference type="ARBA" id="ARBA00022786"/>
    </source>
</evidence>
<keyword evidence="4" id="KW-0808">Transferase</keyword>
<organism evidence="15 16">
    <name type="scientific">Smittium culicis</name>
    <dbReference type="NCBI Taxonomy" id="133412"/>
    <lineage>
        <taxon>Eukaryota</taxon>
        <taxon>Fungi</taxon>
        <taxon>Fungi incertae sedis</taxon>
        <taxon>Zoopagomycota</taxon>
        <taxon>Kickxellomycotina</taxon>
        <taxon>Harpellomycetes</taxon>
        <taxon>Harpellales</taxon>
        <taxon>Legeriomycetaceae</taxon>
        <taxon>Smittium</taxon>
    </lineage>
</organism>
<evidence type="ECO:0000256" key="2">
    <source>
        <dbReference type="ARBA" id="ARBA00004141"/>
    </source>
</evidence>
<evidence type="ECO:0000256" key="11">
    <source>
        <dbReference type="ARBA" id="ARBA00023136"/>
    </source>
</evidence>
<evidence type="ECO:0000256" key="10">
    <source>
        <dbReference type="ARBA" id="ARBA00022989"/>
    </source>
</evidence>
<comment type="caution">
    <text evidence="15">The sequence shown here is derived from an EMBL/GenBank/DDBJ whole genome shotgun (WGS) entry which is preliminary data.</text>
</comment>
<dbReference type="OrthoDB" id="8062037at2759"/>
<evidence type="ECO:0000259" key="14">
    <source>
        <dbReference type="PROSITE" id="PS50089"/>
    </source>
</evidence>
<dbReference type="SUPFAM" id="SSF57850">
    <property type="entry name" value="RING/U-box"/>
    <property type="match status" value="1"/>
</dbReference>
<dbReference type="GO" id="GO:0006511">
    <property type="term" value="P:ubiquitin-dependent protein catabolic process"/>
    <property type="evidence" value="ECO:0007669"/>
    <property type="project" value="TreeGrafter"/>
</dbReference>
<keyword evidence="15" id="KW-0675">Receptor</keyword>
<dbReference type="InterPro" id="IPR001841">
    <property type="entry name" value="Znf_RING"/>
</dbReference>
<keyword evidence="9" id="KW-0862">Zinc</keyword>
<dbReference type="PROSITE" id="PS50089">
    <property type="entry name" value="ZF_RING_2"/>
    <property type="match status" value="1"/>
</dbReference>
<dbReference type="InterPro" id="IPR013083">
    <property type="entry name" value="Znf_RING/FYVE/PHD"/>
</dbReference>
<feature type="region of interest" description="Disordered" evidence="13">
    <location>
        <begin position="320"/>
        <end position="343"/>
    </location>
</feature>
<feature type="compositionally biased region" description="Polar residues" evidence="13">
    <location>
        <begin position="157"/>
        <end position="188"/>
    </location>
</feature>
<dbReference type="GO" id="GO:0016567">
    <property type="term" value="P:protein ubiquitination"/>
    <property type="evidence" value="ECO:0007669"/>
    <property type="project" value="TreeGrafter"/>
</dbReference>
<sequence>MALLPTPQLTTDILDSINSSDTTLSTSITYYYTILNPHPELRAAVFSGVLVISISAFRAYRRVADKNAEAALLPLAQRPNQAQITRSNQAPKERKVLTKEELKLYSVSEFTEKMTRAKIKDDRNTTPKNEKPMDNEYYTKKPENDVNKDSEGKTKTIESNSNILSNAFSQEKSDTLDPTSINKSQDESIQNHSKLNDINGSDCQICFEIINIGDKIREIPCLHRFHKECLDNWLTSRSGSCPNCRYDLRPLKERSLENVPEIDISIRNPNLSSHTGANIIPASQYQNNVIFEINDTSNANKKSMARQVLEEMFKSAFSARRSRRGIGTSSRLISNTHNMRSQS</sequence>
<accession>A0A1R1XSK7</accession>
<dbReference type="CDD" id="cd16454">
    <property type="entry name" value="RING-H2_PA-TM-RING"/>
    <property type="match status" value="1"/>
</dbReference>
<dbReference type="AlphaFoldDB" id="A0A1R1XSK7"/>
<dbReference type="EMBL" id="LSSM01003560">
    <property type="protein sequence ID" value="OMJ17529.1"/>
    <property type="molecule type" value="Genomic_DNA"/>
</dbReference>
<dbReference type="Gene3D" id="3.30.40.10">
    <property type="entry name" value="Zinc/RING finger domain, C3HC4 (zinc finger)"/>
    <property type="match status" value="1"/>
</dbReference>
<comment type="subcellular location">
    <subcellularLocation>
        <location evidence="2">Membrane</location>
        <topology evidence="2">Multi-pass membrane protein</topology>
    </subcellularLocation>
</comment>
<reference evidence="16" key="1">
    <citation type="submission" date="2017-01" db="EMBL/GenBank/DDBJ databases">
        <authorList>
            <person name="Wang Y."/>
            <person name="White M."/>
            <person name="Kvist S."/>
            <person name="Moncalvo J.-M."/>
        </authorList>
    </citation>
    <scope>NUCLEOTIDE SEQUENCE [LARGE SCALE GENOMIC DNA]</scope>
    <source>
        <strain evidence="16">ID-206-W2</strain>
    </source>
</reference>
<evidence type="ECO:0000256" key="5">
    <source>
        <dbReference type="ARBA" id="ARBA00022692"/>
    </source>
</evidence>
<dbReference type="Proteomes" id="UP000187429">
    <property type="component" value="Unassembled WGS sequence"/>
</dbReference>
<keyword evidence="11" id="KW-0472">Membrane</keyword>
<keyword evidence="16" id="KW-1185">Reference proteome</keyword>
<dbReference type="EC" id="2.3.2.27" evidence="3"/>
<evidence type="ECO:0000256" key="3">
    <source>
        <dbReference type="ARBA" id="ARBA00012483"/>
    </source>
</evidence>
<comment type="catalytic activity">
    <reaction evidence="1">
        <text>S-ubiquitinyl-[E2 ubiquitin-conjugating enzyme]-L-cysteine + [acceptor protein]-L-lysine = [E2 ubiquitin-conjugating enzyme]-L-cysteine + N(6)-ubiquitinyl-[acceptor protein]-L-lysine.</text>
        <dbReference type="EC" id="2.3.2.27"/>
    </reaction>
</comment>
<keyword evidence="10" id="KW-1133">Transmembrane helix</keyword>
<evidence type="ECO:0000256" key="13">
    <source>
        <dbReference type="SAM" id="MobiDB-lite"/>
    </source>
</evidence>
<dbReference type="GO" id="GO:0061630">
    <property type="term" value="F:ubiquitin protein ligase activity"/>
    <property type="evidence" value="ECO:0007669"/>
    <property type="project" value="UniProtKB-EC"/>
</dbReference>
<feature type="compositionally biased region" description="Basic and acidic residues" evidence="13">
    <location>
        <begin position="118"/>
        <end position="156"/>
    </location>
</feature>
<evidence type="ECO:0000256" key="12">
    <source>
        <dbReference type="PROSITE-ProRule" id="PRU00175"/>
    </source>
</evidence>
<dbReference type="GO" id="GO:0016020">
    <property type="term" value="C:membrane"/>
    <property type="evidence" value="ECO:0007669"/>
    <property type="project" value="UniProtKB-SubCell"/>
</dbReference>
<keyword evidence="7 12" id="KW-0863">Zinc-finger</keyword>
<keyword evidence="8" id="KW-0833">Ubl conjugation pathway</keyword>
<feature type="domain" description="RING-type" evidence="14">
    <location>
        <begin position="203"/>
        <end position="245"/>
    </location>
</feature>
<dbReference type="PANTHER" id="PTHR45977:SF4">
    <property type="entry name" value="RING-TYPE DOMAIN-CONTAINING PROTEIN"/>
    <property type="match status" value="1"/>
</dbReference>
<name>A0A1R1XSK7_9FUNG</name>
<keyword evidence="5 15" id="KW-0812">Transmembrane</keyword>
<dbReference type="GO" id="GO:0008270">
    <property type="term" value="F:zinc ion binding"/>
    <property type="evidence" value="ECO:0007669"/>
    <property type="project" value="UniProtKB-KW"/>
</dbReference>
<dbReference type="PANTHER" id="PTHR45977">
    <property type="entry name" value="TARGET OF ERK KINASE MPK-1"/>
    <property type="match status" value="1"/>
</dbReference>